<protein>
    <submittedName>
        <fullName evidence="2">Uncharacterized protein</fullName>
    </submittedName>
</protein>
<reference evidence="2 3" key="1">
    <citation type="journal article" date="2019" name="Commun. Biol.">
        <title>The bagworm genome reveals a unique fibroin gene that provides high tensile strength.</title>
        <authorList>
            <person name="Kono N."/>
            <person name="Nakamura H."/>
            <person name="Ohtoshi R."/>
            <person name="Tomita M."/>
            <person name="Numata K."/>
            <person name="Arakawa K."/>
        </authorList>
    </citation>
    <scope>NUCLEOTIDE SEQUENCE [LARGE SCALE GENOMIC DNA]</scope>
</reference>
<dbReference type="AlphaFoldDB" id="A0A4C1XC16"/>
<name>A0A4C1XC16_EUMVA</name>
<keyword evidence="3" id="KW-1185">Reference proteome</keyword>
<feature type="region of interest" description="Disordered" evidence="1">
    <location>
        <begin position="60"/>
        <end position="82"/>
    </location>
</feature>
<feature type="region of interest" description="Disordered" evidence="1">
    <location>
        <begin position="1"/>
        <end position="38"/>
    </location>
</feature>
<dbReference type="Proteomes" id="UP000299102">
    <property type="component" value="Unassembled WGS sequence"/>
</dbReference>
<comment type="caution">
    <text evidence="2">The sequence shown here is derived from an EMBL/GenBank/DDBJ whole genome shotgun (WGS) entry which is preliminary data.</text>
</comment>
<gene>
    <name evidence="2" type="ORF">EVAR_47481_1</name>
</gene>
<feature type="compositionally biased region" description="Basic and acidic residues" evidence="1">
    <location>
        <begin position="18"/>
        <end position="30"/>
    </location>
</feature>
<proteinExistence type="predicted"/>
<evidence type="ECO:0000313" key="3">
    <source>
        <dbReference type="Proteomes" id="UP000299102"/>
    </source>
</evidence>
<sequence length="82" mass="9088">MKKHDSLSRSARAVRTTESAKRAIERDHRPKLSASKMHATRSCGVGFSAMDFISEHSANMWPARRRSPPAPAPPPAARRRAP</sequence>
<evidence type="ECO:0000313" key="2">
    <source>
        <dbReference type="EMBL" id="GBP60743.1"/>
    </source>
</evidence>
<evidence type="ECO:0000256" key="1">
    <source>
        <dbReference type="SAM" id="MobiDB-lite"/>
    </source>
</evidence>
<dbReference type="EMBL" id="BGZK01000794">
    <property type="protein sequence ID" value="GBP60743.1"/>
    <property type="molecule type" value="Genomic_DNA"/>
</dbReference>
<organism evidence="2 3">
    <name type="scientific">Eumeta variegata</name>
    <name type="common">Bagworm moth</name>
    <name type="synonym">Eumeta japonica</name>
    <dbReference type="NCBI Taxonomy" id="151549"/>
    <lineage>
        <taxon>Eukaryota</taxon>
        <taxon>Metazoa</taxon>
        <taxon>Ecdysozoa</taxon>
        <taxon>Arthropoda</taxon>
        <taxon>Hexapoda</taxon>
        <taxon>Insecta</taxon>
        <taxon>Pterygota</taxon>
        <taxon>Neoptera</taxon>
        <taxon>Endopterygota</taxon>
        <taxon>Lepidoptera</taxon>
        <taxon>Glossata</taxon>
        <taxon>Ditrysia</taxon>
        <taxon>Tineoidea</taxon>
        <taxon>Psychidae</taxon>
        <taxon>Oiketicinae</taxon>
        <taxon>Eumeta</taxon>
    </lineage>
</organism>
<accession>A0A4C1XC16</accession>